<accession>A0A4S8I4Q4</accession>
<evidence type="ECO:0000313" key="1">
    <source>
        <dbReference type="EMBL" id="THU41722.1"/>
    </source>
</evidence>
<dbReference type="NCBIfam" id="TIGR04409">
    <property type="entry name" value="LptC_YrbK"/>
    <property type="match status" value="1"/>
</dbReference>
<gene>
    <name evidence="1" type="primary">lptC</name>
    <name evidence="1" type="ORF">FAM09_06380</name>
</gene>
<protein>
    <submittedName>
        <fullName evidence="1">LPS export ABC transporter periplasmic protein LptC</fullName>
    </submittedName>
</protein>
<dbReference type="InterPro" id="IPR010664">
    <property type="entry name" value="LipoPS_assembly_LptC-rel"/>
</dbReference>
<dbReference type="AlphaFoldDB" id="A0A4S8I4Q4"/>
<proteinExistence type="predicted"/>
<sequence>MRSTSITYYFFAAALLLGCFFVFTSCENDQNVVDQLFQKKVAVEEAKKIESYLSQSGKVKAKLTAPYMLRVQGQSPADSPYMEFPHSLHVDFYDDSTIIESTLDARYAKYVEFDRKVLLRDSVLVVSIKNGDTLRTQELWWDQDKQEFHTNKPAHVYQRDKIIFAKDGLRASQNLTSYTFYSSSGPMLVPNSGLPQ</sequence>
<dbReference type="Proteomes" id="UP000306918">
    <property type="component" value="Unassembled WGS sequence"/>
</dbReference>
<comment type="caution">
    <text evidence="1">The sequence shown here is derived from an EMBL/GenBank/DDBJ whole genome shotgun (WGS) entry which is preliminary data.</text>
</comment>
<dbReference type="Pfam" id="PF06835">
    <property type="entry name" value="LptC"/>
    <property type="match status" value="1"/>
</dbReference>
<dbReference type="OrthoDB" id="9812080at2"/>
<dbReference type="PROSITE" id="PS51257">
    <property type="entry name" value="PROKAR_LIPOPROTEIN"/>
    <property type="match status" value="1"/>
</dbReference>
<dbReference type="InterPro" id="IPR026265">
    <property type="entry name" value="LptC"/>
</dbReference>
<dbReference type="Gene3D" id="2.60.450.10">
    <property type="entry name" value="Lipopolysaccharide (LPS) transport protein A like domain"/>
    <property type="match status" value="1"/>
</dbReference>
<dbReference type="GO" id="GO:0015221">
    <property type="term" value="F:lipopolysaccharide transmembrane transporter activity"/>
    <property type="evidence" value="ECO:0007669"/>
    <property type="project" value="InterPro"/>
</dbReference>
<dbReference type="EMBL" id="STFF01000001">
    <property type="protein sequence ID" value="THU41722.1"/>
    <property type="molecule type" value="Genomic_DNA"/>
</dbReference>
<name>A0A4S8I4Q4_9BACT</name>
<dbReference type="GO" id="GO:0005886">
    <property type="term" value="C:plasma membrane"/>
    <property type="evidence" value="ECO:0007669"/>
    <property type="project" value="InterPro"/>
</dbReference>
<organism evidence="1 2">
    <name type="scientific">Niastella caeni</name>
    <dbReference type="NCBI Taxonomy" id="2569763"/>
    <lineage>
        <taxon>Bacteria</taxon>
        <taxon>Pseudomonadati</taxon>
        <taxon>Bacteroidota</taxon>
        <taxon>Chitinophagia</taxon>
        <taxon>Chitinophagales</taxon>
        <taxon>Chitinophagaceae</taxon>
        <taxon>Niastella</taxon>
    </lineage>
</organism>
<dbReference type="RefSeq" id="WP_136576210.1">
    <property type="nucleotide sequence ID" value="NZ_STFF01000001.1"/>
</dbReference>
<keyword evidence="2" id="KW-1185">Reference proteome</keyword>
<evidence type="ECO:0000313" key="2">
    <source>
        <dbReference type="Proteomes" id="UP000306918"/>
    </source>
</evidence>
<reference evidence="1 2" key="1">
    <citation type="submission" date="2019-04" db="EMBL/GenBank/DDBJ databases">
        <title>Niastella caeni sp. nov., isolated from activated sludge.</title>
        <authorList>
            <person name="Sheng M."/>
        </authorList>
    </citation>
    <scope>NUCLEOTIDE SEQUENCE [LARGE SCALE GENOMIC DNA]</scope>
    <source>
        <strain evidence="1 2">HX-2-15</strain>
    </source>
</reference>